<organism evidence="1">
    <name type="scientific">viral metagenome</name>
    <dbReference type="NCBI Taxonomy" id="1070528"/>
    <lineage>
        <taxon>unclassified sequences</taxon>
        <taxon>metagenomes</taxon>
        <taxon>organismal metagenomes</taxon>
    </lineage>
</organism>
<sequence>MISINGSVRTCKVETGYADKIQSARFQQTDLMVCPNWQGTDNTGRFVSPDSFVTKTAGCNLPMDRVAVENFLRPDYMTYINLDASGFKADLYGGSCPDAASNMECYEAYLRDYQIEQTRKITGHFGGVANGGDLTIRRESFPYEKAMQQEATNEGYEYNQKQMPPYQNAMQKQIMSDNNLAVSNHNGRIENFNNQTFRGQTMNGYAGMNA</sequence>
<name>A0A6C0D1V9_9ZZZZ</name>
<reference evidence="1" key="1">
    <citation type="journal article" date="2020" name="Nature">
        <title>Giant virus diversity and host interactions through global metagenomics.</title>
        <authorList>
            <person name="Schulz F."/>
            <person name="Roux S."/>
            <person name="Paez-Espino D."/>
            <person name="Jungbluth S."/>
            <person name="Walsh D.A."/>
            <person name="Denef V.J."/>
            <person name="McMahon K.D."/>
            <person name="Konstantinidis K.T."/>
            <person name="Eloe-Fadrosh E.A."/>
            <person name="Kyrpides N.C."/>
            <person name="Woyke T."/>
        </authorList>
    </citation>
    <scope>NUCLEOTIDE SEQUENCE</scope>
    <source>
        <strain evidence="1">GVMAG-M-3300023174-104</strain>
    </source>
</reference>
<dbReference type="AlphaFoldDB" id="A0A6C0D1V9"/>
<protein>
    <submittedName>
        <fullName evidence="1">Uncharacterized protein</fullName>
    </submittedName>
</protein>
<evidence type="ECO:0000313" key="1">
    <source>
        <dbReference type="EMBL" id="QHT09879.1"/>
    </source>
</evidence>
<dbReference type="EMBL" id="MN739518">
    <property type="protein sequence ID" value="QHT09879.1"/>
    <property type="molecule type" value="Genomic_DNA"/>
</dbReference>
<proteinExistence type="predicted"/>
<accession>A0A6C0D1V9</accession>